<dbReference type="eggNOG" id="COG0589">
    <property type="taxonomic scope" value="Bacteria"/>
</dbReference>
<evidence type="ECO:0000259" key="3">
    <source>
        <dbReference type="Pfam" id="PF00582"/>
    </source>
</evidence>
<gene>
    <name evidence="4" type="ordered locus">Lbys_1910</name>
</gene>
<proteinExistence type="inferred from homology"/>
<evidence type="ECO:0000313" key="4">
    <source>
        <dbReference type="EMBL" id="ADQ17612.1"/>
    </source>
</evidence>
<dbReference type="STRING" id="649349.Lbys_1910"/>
<evidence type="ECO:0000256" key="1">
    <source>
        <dbReference type="ARBA" id="ARBA00008791"/>
    </source>
</evidence>
<keyword evidence="5" id="KW-1185">Reference proteome</keyword>
<reference key="1">
    <citation type="submission" date="2010-11" db="EMBL/GenBank/DDBJ databases">
        <title>The complete genome of Leadbetterella byssophila DSM 17132.</title>
        <authorList>
            <consortium name="US DOE Joint Genome Institute (JGI-PGF)"/>
            <person name="Lucas S."/>
            <person name="Copeland A."/>
            <person name="Lapidus A."/>
            <person name="Glavina del Rio T."/>
            <person name="Dalin E."/>
            <person name="Tice H."/>
            <person name="Bruce D."/>
            <person name="Goodwin L."/>
            <person name="Pitluck S."/>
            <person name="Kyrpides N."/>
            <person name="Mavromatis K."/>
            <person name="Ivanova N."/>
            <person name="Teshima H."/>
            <person name="Brettin T."/>
            <person name="Detter J.C."/>
            <person name="Han C."/>
            <person name="Tapia R."/>
            <person name="Land M."/>
            <person name="Hauser L."/>
            <person name="Markowitz V."/>
            <person name="Cheng J.-F."/>
            <person name="Hugenholtz P."/>
            <person name="Woyke T."/>
            <person name="Wu D."/>
            <person name="Tindall B."/>
            <person name="Pomrenke H.G."/>
            <person name="Brambilla E."/>
            <person name="Klenk H.-P."/>
            <person name="Eisen J.A."/>
        </authorList>
    </citation>
    <scope>NUCLEOTIDE SEQUENCE [LARGE SCALE GENOMIC DNA]</scope>
    <source>
        <strain>DSM 17132</strain>
    </source>
</reference>
<dbReference type="PANTHER" id="PTHR46268:SF6">
    <property type="entry name" value="UNIVERSAL STRESS PROTEIN UP12"/>
    <property type="match status" value="1"/>
</dbReference>
<dbReference type="RefSeq" id="WP_013408660.1">
    <property type="nucleotide sequence ID" value="NC_014655.1"/>
</dbReference>
<feature type="domain" description="UspA" evidence="3">
    <location>
        <begin position="1"/>
        <end position="137"/>
    </location>
</feature>
<evidence type="ECO:0000313" key="5">
    <source>
        <dbReference type="Proteomes" id="UP000007435"/>
    </source>
</evidence>
<organism evidence="4 5">
    <name type="scientific">Leadbetterella byssophila (strain DSM 17132 / JCM 16389 / KACC 11308 / NBRC 106382 / 4M15)</name>
    <dbReference type="NCBI Taxonomy" id="649349"/>
    <lineage>
        <taxon>Bacteria</taxon>
        <taxon>Pseudomonadati</taxon>
        <taxon>Bacteroidota</taxon>
        <taxon>Cytophagia</taxon>
        <taxon>Cytophagales</taxon>
        <taxon>Leadbetterellaceae</taxon>
        <taxon>Leadbetterella</taxon>
    </lineage>
</organism>
<name>E4RRS5_LEAB4</name>
<dbReference type="KEGG" id="lby:Lbys_1910"/>
<dbReference type="InterPro" id="IPR006015">
    <property type="entry name" value="Universal_stress_UspA"/>
</dbReference>
<dbReference type="AlphaFoldDB" id="E4RRS5"/>
<protein>
    <submittedName>
        <fullName evidence="4">UspA domain-containing protein</fullName>
    </submittedName>
</protein>
<sequence length="271" mass="30706">MKKIFVATDFSKGANNAAHYARILAQKSQSALTYVHIVTLPVVDPMVSAALLSTTIDELKADAEEELKNLVKEDKLQGLESEYIISFEDILETLKQHNEEGLVVVGKTGQRTFLDKLIGSTAQNLIHHVKQPLLVIPEDFTGDIFENLCYASKLEFDEAKEIAQALEWNKYGKKDMIIAHIIEEFPLDIQSNTQYIQEILKAFPERGFIIKQYATEVFKKGIFEFIEKEKVSMLFVTTKKRNMLESIIDPSATKGILPKANIPIMIFSHQD</sequence>
<dbReference type="Pfam" id="PF00582">
    <property type="entry name" value="Usp"/>
    <property type="match status" value="1"/>
</dbReference>
<dbReference type="InterPro" id="IPR006016">
    <property type="entry name" value="UspA"/>
</dbReference>
<dbReference type="PRINTS" id="PR01438">
    <property type="entry name" value="UNVRSLSTRESS"/>
</dbReference>
<dbReference type="SUPFAM" id="SSF52402">
    <property type="entry name" value="Adenine nucleotide alpha hydrolases-like"/>
    <property type="match status" value="1"/>
</dbReference>
<dbReference type="CDD" id="cd00293">
    <property type="entry name" value="USP-like"/>
    <property type="match status" value="1"/>
</dbReference>
<dbReference type="EMBL" id="CP002305">
    <property type="protein sequence ID" value="ADQ17612.1"/>
    <property type="molecule type" value="Genomic_DNA"/>
</dbReference>
<comment type="similarity">
    <text evidence="1">Belongs to the universal stress protein A family.</text>
</comment>
<dbReference type="PANTHER" id="PTHR46268">
    <property type="entry name" value="STRESS RESPONSE PROTEIN NHAX"/>
    <property type="match status" value="1"/>
</dbReference>
<dbReference type="OrthoDB" id="9788959at2"/>
<accession>E4RRS5</accession>
<dbReference type="Proteomes" id="UP000007435">
    <property type="component" value="Chromosome"/>
</dbReference>
<evidence type="ECO:0000256" key="2">
    <source>
        <dbReference type="SAM" id="Coils"/>
    </source>
</evidence>
<dbReference type="HOGENOM" id="CLU_049301_2_4_10"/>
<dbReference type="Gene3D" id="3.40.50.12370">
    <property type="match status" value="1"/>
</dbReference>
<feature type="coiled-coil region" evidence="2">
    <location>
        <begin position="49"/>
        <end position="76"/>
    </location>
</feature>
<keyword evidence="2" id="KW-0175">Coiled coil</keyword>
<reference evidence="4 5" key="2">
    <citation type="journal article" date="2011" name="Stand. Genomic Sci.">
        <title>Complete genome sequence of Leadbetterella byssophila type strain (4M15).</title>
        <authorList>
            <person name="Abt B."/>
            <person name="Teshima H."/>
            <person name="Lucas S."/>
            <person name="Lapidus A."/>
            <person name="Del Rio T.G."/>
            <person name="Nolan M."/>
            <person name="Tice H."/>
            <person name="Cheng J.F."/>
            <person name="Pitluck S."/>
            <person name="Liolios K."/>
            <person name="Pagani I."/>
            <person name="Ivanova N."/>
            <person name="Mavromatis K."/>
            <person name="Pati A."/>
            <person name="Tapia R."/>
            <person name="Han C."/>
            <person name="Goodwin L."/>
            <person name="Chen A."/>
            <person name="Palaniappan K."/>
            <person name="Land M."/>
            <person name="Hauser L."/>
            <person name="Chang Y.J."/>
            <person name="Jeffries C.D."/>
            <person name="Rohde M."/>
            <person name="Goker M."/>
            <person name="Tindall B.J."/>
            <person name="Detter J.C."/>
            <person name="Woyke T."/>
            <person name="Bristow J."/>
            <person name="Eisen J.A."/>
            <person name="Markowitz V."/>
            <person name="Hugenholtz P."/>
            <person name="Klenk H.P."/>
            <person name="Kyrpides N.C."/>
        </authorList>
    </citation>
    <scope>NUCLEOTIDE SEQUENCE [LARGE SCALE GENOMIC DNA]</scope>
    <source>
        <strain evidence="5">DSM 17132 / JCM 16389 / KACC 11308 / NBRC 106382 / 4M15</strain>
    </source>
</reference>